<evidence type="ECO:0000256" key="1">
    <source>
        <dbReference type="SAM" id="MobiDB-lite"/>
    </source>
</evidence>
<feature type="compositionally biased region" description="Low complexity" evidence="1">
    <location>
        <begin position="268"/>
        <end position="288"/>
    </location>
</feature>
<feature type="compositionally biased region" description="Polar residues" evidence="1">
    <location>
        <begin position="316"/>
        <end position="330"/>
    </location>
</feature>
<proteinExistence type="predicted"/>
<gene>
    <name evidence="2" type="ORF">F511_13788</name>
</gene>
<sequence length="430" mass="48419">MPKDRRVNSPTFDRSRVSPYTCNLKATGCHDEGSSSPLVGDEREWEESRCPICMDHPHNAVLLICSSQEKGCRPFMCDTSYRHSNCLDQYRKSSSSSTTGQKSDLVCPLCRGCITGWVVKEPARRFMNWKRRCCSLETCNFSGNYPELRKHARLEHPSDRPSEASTIRQSNWTTLERQLDINDALVHQLDFEDAWDGWPSWDELGDADFWSDGTFFDFPMEEMSDFDDDVFGSLPLSDVTIFTSLETGASDSDFSGEEYDSLHRRSSADNSSPSSNNQSPSSSSRPTSVYHREINPTISESSPTSRSQGRSPLLITRSTSSYPIENNPATSVSNPRSNNGGGNSFSISRSTADSVNNSTNSRSRSRYDRENYVTYSRSRSSLSYRVEENASENSRSRRHNRSSLLSGEGSPLARRAGSRDFRAFSRQWSP</sequence>
<dbReference type="EMBL" id="KV000919">
    <property type="protein sequence ID" value="KZV39553.1"/>
    <property type="molecule type" value="Genomic_DNA"/>
</dbReference>
<reference evidence="2 3" key="1">
    <citation type="journal article" date="2015" name="Proc. Natl. Acad. Sci. U.S.A.">
        <title>The resurrection genome of Boea hygrometrica: A blueprint for survival of dehydration.</title>
        <authorList>
            <person name="Xiao L."/>
            <person name="Yang G."/>
            <person name="Zhang L."/>
            <person name="Yang X."/>
            <person name="Zhao S."/>
            <person name="Ji Z."/>
            <person name="Zhou Q."/>
            <person name="Hu M."/>
            <person name="Wang Y."/>
            <person name="Chen M."/>
            <person name="Xu Y."/>
            <person name="Jin H."/>
            <person name="Xiao X."/>
            <person name="Hu G."/>
            <person name="Bao F."/>
            <person name="Hu Y."/>
            <person name="Wan P."/>
            <person name="Li L."/>
            <person name="Deng X."/>
            <person name="Kuang T."/>
            <person name="Xiang C."/>
            <person name="Zhu J.K."/>
            <person name="Oliver M.J."/>
            <person name="He Y."/>
        </authorList>
    </citation>
    <scope>NUCLEOTIDE SEQUENCE [LARGE SCALE GENOMIC DNA]</scope>
    <source>
        <strain evidence="3">cv. XS01</strain>
    </source>
</reference>
<dbReference type="InterPro" id="IPR012866">
    <property type="entry name" value="DUF1644"/>
</dbReference>
<feature type="compositionally biased region" description="Low complexity" evidence="1">
    <location>
        <begin position="375"/>
        <end position="384"/>
    </location>
</feature>
<dbReference type="Pfam" id="PF07800">
    <property type="entry name" value="DUF1644"/>
    <property type="match status" value="1"/>
</dbReference>
<dbReference type="Proteomes" id="UP000250235">
    <property type="component" value="Unassembled WGS sequence"/>
</dbReference>
<accession>A0A2Z7BY37</accession>
<protein>
    <submittedName>
        <fullName evidence="2">Uncharacterized protein</fullName>
    </submittedName>
</protein>
<dbReference type="PANTHER" id="PTHR31197">
    <property type="entry name" value="OS01G0612600 PROTEIN"/>
    <property type="match status" value="1"/>
</dbReference>
<evidence type="ECO:0000313" key="3">
    <source>
        <dbReference type="Proteomes" id="UP000250235"/>
    </source>
</evidence>
<organism evidence="2 3">
    <name type="scientific">Dorcoceras hygrometricum</name>
    <dbReference type="NCBI Taxonomy" id="472368"/>
    <lineage>
        <taxon>Eukaryota</taxon>
        <taxon>Viridiplantae</taxon>
        <taxon>Streptophyta</taxon>
        <taxon>Embryophyta</taxon>
        <taxon>Tracheophyta</taxon>
        <taxon>Spermatophyta</taxon>
        <taxon>Magnoliopsida</taxon>
        <taxon>eudicotyledons</taxon>
        <taxon>Gunneridae</taxon>
        <taxon>Pentapetalae</taxon>
        <taxon>asterids</taxon>
        <taxon>lamiids</taxon>
        <taxon>Lamiales</taxon>
        <taxon>Gesneriaceae</taxon>
        <taxon>Didymocarpoideae</taxon>
        <taxon>Trichosporeae</taxon>
        <taxon>Loxocarpinae</taxon>
        <taxon>Dorcoceras</taxon>
    </lineage>
</organism>
<dbReference type="AlphaFoldDB" id="A0A2Z7BY37"/>
<evidence type="ECO:0000313" key="2">
    <source>
        <dbReference type="EMBL" id="KZV39553.1"/>
    </source>
</evidence>
<feature type="region of interest" description="Disordered" evidence="1">
    <location>
        <begin position="316"/>
        <end position="430"/>
    </location>
</feature>
<feature type="region of interest" description="Disordered" evidence="1">
    <location>
        <begin position="248"/>
        <end position="289"/>
    </location>
</feature>
<feature type="compositionally biased region" description="Low complexity" evidence="1">
    <location>
        <begin position="331"/>
        <end position="362"/>
    </location>
</feature>
<dbReference type="OrthoDB" id="1921166at2759"/>
<name>A0A2Z7BY37_9LAMI</name>
<keyword evidence="3" id="KW-1185">Reference proteome</keyword>
<dbReference type="PANTHER" id="PTHR31197:SF40">
    <property type="entry name" value="ZINC FINGER, RING_FYVE_PHD-TYPE"/>
    <property type="match status" value="1"/>
</dbReference>